<evidence type="ECO:0000313" key="3">
    <source>
        <dbReference type="Proteomes" id="UP000314985"/>
    </source>
</evidence>
<dbReference type="Proteomes" id="UP000694724">
    <property type="component" value="Unplaced"/>
</dbReference>
<dbReference type="PANTHER" id="PTHR28457">
    <property type="entry name" value="COILED-COIL DOMAIN-CONTAINING PROTEIN 189"/>
    <property type="match status" value="1"/>
</dbReference>
<gene>
    <name evidence="2" type="primary">CFAP119</name>
</gene>
<reference evidence="2 3" key="1">
    <citation type="submission" date="2017-08" db="EMBL/GenBank/DDBJ databases">
        <title>USMARCv1.0.</title>
        <authorList>
            <person name="Hannum G.I."/>
            <person name="Koren S."/>
            <person name="Schroeder S.G."/>
            <person name="Chin S.C."/>
            <person name="Nonneman D.J."/>
            <person name="Becker S.A."/>
            <person name="Rosen B.D."/>
            <person name="Bickhart D.M."/>
            <person name="Putnam N.H."/>
            <person name="Green R.E."/>
            <person name="Tuggle C.K."/>
            <person name="Liu H."/>
            <person name="Rohrer G.A."/>
            <person name="Warr A."/>
            <person name="Hall R."/>
            <person name="Kim K."/>
            <person name="Hume D.A."/>
            <person name="Talbot R."/>
            <person name="Chow W."/>
            <person name="Howe K."/>
            <person name="Schwartz A.S."/>
            <person name="Watson M."/>
            <person name="Archibald A.L."/>
            <person name="Phillippy A.M."/>
            <person name="Smith T.P.L."/>
        </authorList>
    </citation>
    <scope>NUCLEOTIDE SEQUENCE [LARGE SCALE GENOMIC DNA]</scope>
</reference>
<proteinExistence type="predicted"/>
<reference evidence="2" key="2">
    <citation type="submission" date="2025-05" db="UniProtKB">
        <authorList>
            <consortium name="Ensembl"/>
        </authorList>
    </citation>
    <scope>IDENTIFICATION</scope>
</reference>
<organism evidence="2 3">
    <name type="scientific">Sus scrofa</name>
    <name type="common">Pig</name>
    <dbReference type="NCBI Taxonomy" id="9823"/>
    <lineage>
        <taxon>Eukaryota</taxon>
        <taxon>Metazoa</taxon>
        <taxon>Chordata</taxon>
        <taxon>Craniata</taxon>
        <taxon>Vertebrata</taxon>
        <taxon>Euteleostomi</taxon>
        <taxon>Mammalia</taxon>
        <taxon>Eutheria</taxon>
        <taxon>Laurasiatheria</taxon>
        <taxon>Artiodactyla</taxon>
        <taxon>Suina</taxon>
        <taxon>Suidae</taxon>
        <taxon>Sus</taxon>
    </lineage>
</organism>
<dbReference type="Ensembl" id="ENSSSCT00070020885.1">
    <property type="protein sequence ID" value="ENSSSCP00070017269.1"/>
    <property type="gene ID" value="ENSSSCG00070010759.1"/>
</dbReference>
<feature type="region of interest" description="Disordered" evidence="1">
    <location>
        <begin position="1"/>
        <end position="57"/>
    </location>
</feature>
<protein>
    <submittedName>
        <fullName evidence="2">Cilia and flagella associated protein 119</fullName>
    </submittedName>
</protein>
<feature type="compositionally biased region" description="Acidic residues" evidence="1">
    <location>
        <begin position="244"/>
        <end position="268"/>
    </location>
</feature>
<feature type="region of interest" description="Disordered" evidence="1">
    <location>
        <begin position="240"/>
        <end position="289"/>
    </location>
</feature>
<feature type="compositionally biased region" description="Basic and acidic residues" evidence="1">
    <location>
        <begin position="15"/>
        <end position="44"/>
    </location>
</feature>
<evidence type="ECO:0000313" key="2">
    <source>
        <dbReference type="Ensembl" id="ENSSSCP00070017269.1"/>
    </source>
</evidence>
<name>A0A4X1TPS6_PIG</name>
<feature type="compositionally biased region" description="Basic residues" evidence="1">
    <location>
        <begin position="1"/>
        <end position="14"/>
    </location>
</feature>
<dbReference type="Ensembl" id="ENSSSCT00040100955.1">
    <property type="protein sequence ID" value="ENSSSCP00040045411.1"/>
    <property type="gene ID" value="ENSSSCG00040073225.1"/>
</dbReference>
<dbReference type="Proteomes" id="UP000694722">
    <property type="component" value="Unplaced"/>
</dbReference>
<dbReference type="Ensembl" id="ENSSSCT00065109776.1">
    <property type="protein sequence ID" value="ENSSSCP00065049387.1"/>
    <property type="gene ID" value="ENSSSCG00065079001.1"/>
</dbReference>
<dbReference type="Proteomes" id="UP000314985">
    <property type="component" value="Chromosome 3"/>
</dbReference>
<dbReference type="Proteomes" id="UP000694570">
    <property type="component" value="Unplaced"/>
</dbReference>
<dbReference type="Ensembl" id="ENSSSCT00030080079.1">
    <property type="protein sequence ID" value="ENSSSCP00030036674.1"/>
    <property type="gene ID" value="ENSSSCG00030057435.1"/>
</dbReference>
<dbReference type="Ensembl" id="ENSSSCT00055033966.1">
    <property type="protein sequence ID" value="ENSSSCP00055026995.1"/>
    <property type="gene ID" value="ENSSSCG00055017295.1"/>
</dbReference>
<accession>A0A4X1TPS6</accession>
<dbReference type="Proteomes" id="UP000694725">
    <property type="component" value="Unplaced"/>
</dbReference>
<dbReference type="InterPro" id="IPR032727">
    <property type="entry name" value="CLAMP"/>
</dbReference>
<dbReference type="PANTHER" id="PTHR28457:SF1">
    <property type="entry name" value="CILIA- AND FLAGELLA-ASSOCIATED PROTEIN 119"/>
    <property type="match status" value="1"/>
</dbReference>
<dbReference type="Pfam" id="PF14769">
    <property type="entry name" value="CLAMP"/>
    <property type="match status" value="1"/>
</dbReference>
<dbReference type="AlphaFoldDB" id="A0A4X1TPS6"/>
<evidence type="ECO:0000256" key="1">
    <source>
        <dbReference type="SAM" id="MobiDB-lite"/>
    </source>
</evidence>
<sequence>MIRRKSSQFRRLKRRSELDQHSELRREHEKDHEKDLSSLDESAKRMGTGVRTESGTVASVDANEDPAANLFPPPLPQPRICIWKYLDIHSMQRLEKTTNVEEMREVLAELLGLSCPEQNLRDAITLDLFSHILIFCRHQGFSLEQTSTACALLQDLHKACIATPLGNVEECYRYFTSVLFCHGVRRPPFSINLFKEEQLLALADYVVNTYFRHFKLYKYVFTPQVRLDLSLTYMGLQPPRLWPEDETEKEEGEEVEEPAASPQEEEPEAGVQPEQEPSEDPEGLGSRVTLGRCKRKGLDHIRTSDFFTRGALFSAFPQAVSPRWLLGVRQELQKRILKPMIVMGPAHIWQCYMQAGPF</sequence>